<evidence type="ECO:0000256" key="1">
    <source>
        <dbReference type="SAM" id="Phobius"/>
    </source>
</evidence>
<keyword evidence="3" id="KW-1185">Reference proteome</keyword>
<dbReference type="AlphaFoldDB" id="A0A0D2H824"/>
<dbReference type="RefSeq" id="XP_016613664.1">
    <property type="nucleotide sequence ID" value="XM_016770166.1"/>
</dbReference>
<proteinExistence type="predicted"/>
<dbReference type="GeneID" id="27705388"/>
<keyword evidence="1" id="KW-0812">Transmembrane</keyword>
<gene>
    <name evidence="2" type="ORF">Z519_12460</name>
</gene>
<dbReference type="HOGENOM" id="CLU_2372600_0_0_1"/>
<organism evidence="2 3">
    <name type="scientific">Cladophialophora bantiana (strain ATCC 10958 / CBS 173.52 / CDC B-1940 / NIH 8579)</name>
    <name type="common">Xylohypha bantiana</name>
    <dbReference type="NCBI Taxonomy" id="1442370"/>
    <lineage>
        <taxon>Eukaryota</taxon>
        <taxon>Fungi</taxon>
        <taxon>Dikarya</taxon>
        <taxon>Ascomycota</taxon>
        <taxon>Pezizomycotina</taxon>
        <taxon>Eurotiomycetes</taxon>
        <taxon>Chaetothyriomycetidae</taxon>
        <taxon>Chaetothyriales</taxon>
        <taxon>Herpotrichiellaceae</taxon>
        <taxon>Cladophialophora</taxon>
    </lineage>
</organism>
<keyword evidence="1" id="KW-1133">Transmembrane helix</keyword>
<protein>
    <submittedName>
        <fullName evidence="2">Uncharacterized protein</fullName>
    </submittedName>
</protein>
<evidence type="ECO:0000313" key="3">
    <source>
        <dbReference type="Proteomes" id="UP000053789"/>
    </source>
</evidence>
<evidence type="ECO:0000313" key="2">
    <source>
        <dbReference type="EMBL" id="KIW86995.1"/>
    </source>
</evidence>
<feature type="transmembrane region" description="Helical" evidence="1">
    <location>
        <begin position="73"/>
        <end position="94"/>
    </location>
</feature>
<keyword evidence="1" id="KW-0472">Membrane</keyword>
<dbReference type="Proteomes" id="UP000053789">
    <property type="component" value="Unassembled WGS sequence"/>
</dbReference>
<reference evidence="2" key="1">
    <citation type="submission" date="2015-01" db="EMBL/GenBank/DDBJ databases">
        <title>The Genome Sequence of Cladophialophora bantiana CBS 173.52.</title>
        <authorList>
            <consortium name="The Broad Institute Genomics Platform"/>
            <person name="Cuomo C."/>
            <person name="de Hoog S."/>
            <person name="Gorbushina A."/>
            <person name="Stielow B."/>
            <person name="Teixiera M."/>
            <person name="Abouelleil A."/>
            <person name="Chapman S.B."/>
            <person name="Priest M."/>
            <person name="Young S.K."/>
            <person name="Wortman J."/>
            <person name="Nusbaum C."/>
            <person name="Birren B."/>
        </authorList>
    </citation>
    <scope>NUCLEOTIDE SEQUENCE [LARGE SCALE GENOMIC DNA]</scope>
    <source>
        <strain evidence="2">CBS 173.52</strain>
    </source>
</reference>
<dbReference type="EMBL" id="KN847008">
    <property type="protein sequence ID" value="KIW86995.1"/>
    <property type="molecule type" value="Genomic_DNA"/>
</dbReference>
<sequence length="95" mass="10097">MYTGWDKPPTVFLASDDPVPTSAAATTTARLPNARNFFLDGPGSVPSRKMAGVLDIAQLRTIGPLIPQEHGRLWHAAWAVAFMPVGLVVLAMVAA</sequence>
<accession>A0A0D2H824</accession>
<dbReference type="VEuPathDB" id="FungiDB:Z519_12460"/>
<name>A0A0D2H824_CLAB1</name>